<dbReference type="PROSITE" id="PS00894">
    <property type="entry name" value="HTH_DEOR_1"/>
    <property type="match status" value="1"/>
</dbReference>
<evidence type="ECO:0000313" key="6">
    <source>
        <dbReference type="Proteomes" id="UP001499930"/>
    </source>
</evidence>
<dbReference type="PROSITE" id="PS51000">
    <property type="entry name" value="HTH_DEOR_2"/>
    <property type="match status" value="1"/>
</dbReference>
<reference evidence="5 6" key="1">
    <citation type="journal article" date="2019" name="Int. J. Syst. Evol. Microbiol.">
        <title>The Global Catalogue of Microorganisms (GCM) 10K type strain sequencing project: providing services to taxonomists for standard genome sequencing and annotation.</title>
        <authorList>
            <consortium name="The Broad Institute Genomics Platform"/>
            <consortium name="The Broad Institute Genome Sequencing Center for Infectious Disease"/>
            <person name="Wu L."/>
            <person name="Ma J."/>
        </authorList>
    </citation>
    <scope>NUCLEOTIDE SEQUENCE [LARGE SCALE GENOMIC DNA]</scope>
    <source>
        <strain evidence="5 6">JCM 3106</strain>
    </source>
</reference>
<dbReference type="EMBL" id="BAAAWD010000010">
    <property type="protein sequence ID" value="GAA3013183.1"/>
    <property type="molecule type" value="Genomic_DNA"/>
</dbReference>
<dbReference type="InterPro" id="IPR051534">
    <property type="entry name" value="CBASS_pafABC_assoc_protein"/>
</dbReference>
<dbReference type="PANTHER" id="PTHR34580">
    <property type="match status" value="1"/>
</dbReference>
<feature type="domain" description="HTH deoR-type" evidence="4">
    <location>
        <begin position="4"/>
        <end position="59"/>
    </location>
</feature>
<keyword evidence="1" id="KW-0805">Transcription regulation</keyword>
<keyword evidence="2" id="KW-0238">DNA-binding</keyword>
<dbReference type="InterPro" id="IPR028349">
    <property type="entry name" value="PafC-like"/>
</dbReference>
<evidence type="ECO:0000256" key="2">
    <source>
        <dbReference type="ARBA" id="ARBA00023125"/>
    </source>
</evidence>
<name>A0ABN3Y159_9ACTN</name>
<dbReference type="PROSITE" id="PS52050">
    <property type="entry name" value="WYL"/>
    <property type="match status" value="1"/>
</dbReference>
<dbReference type="SUPFAM" id="SSF46785">
    <property type="entry name" value="Winged helix' DNA-binding domain"/>
    <property type="match status" value="1"/>
</dbReference>
<evidence type="ECO:0000256" key="1">
    <source>
        <dbReference type="ARBA" id="ARBA00023015"/>
    </source>
</evidence>
<evidence type="ECO:0000259" key="4">
    <source>
        <dbReference type="PROSITE" id="PS51000"/>
    </source>
</evidence>
<dbReference type="InterPro" id="IPR018356">
    <property type="entry name" value="Tscrpt_reg_HTH_DeoR_CS"/>
</dbReference>
<proteinExistence type="predicted"/>
<dbReference type="InterPro" id="IPR036390">
    <property type="entry name" value="WH_DNA-bd_sf"/>
</dbReference>
<dbReference type="PANTHER" id="PTHR34580:SF3">
    <property type="entry name" value="PROTEIN PAFB"/>
    <property type="match status" value="1"/>
</dbReference>
<evidence type="ECO:0000256" key="3">
    <source>
        <dbReference type="ARBA" id="ARBA00023163"/>
    </source>
</evidence>
<gene>
    <name evidence="5" type="ORF">GCM10017559_40390</name>
</gene>
<dbReference type="InterPro" id="IPR001034">
    <property type="entry name" value="DeoR_HTH"/>
</dbReference>
<protein>
    <submittedName>
        <fullName evidence="5">YafY family protein</fullName>
    </submittedName>
</protein>
<comment type="caution">
    <text evidence="5">The sequence shown here is derived from an EMBL/GenBank/DDBJ whole genome shotgun (WGS) entry which is preliminary data.</text>
</comment>
<dbReference type="Gene3D" id="1.10.10.10">
    <property type="entry name" value="Winged helix-like DNA-binding domain superfamily/Winged helix DNA-binding domain"/>
    <property type="match status" value="1"/>
</dbReference>
<sequence length="325" mass="35562">MRDPSGRLLRLLSLLQTPREWPGAELADRLGVTSRTIRRDVDRLRELGYPVHATQGNVGGYRLTSGTAMPPLLLDDEEAVAVAIGLRAAATAAVSGIEDTSLRALAKLEQVLPARLRPRVAALSGAAVVLPPRDGPAADAGVLAALAAACVTHEKVRFAYTRPHGEATRRLVEPHRLVVSERLWYLVAYDEHRAGWRSFRVDRMGELHRTGVRVPARELPGGVDTETWVTRQMPPRDVRARLLLHVPLERAAESVPAWQGVLEAVDDDSCLLLTHPDSPRHLAYRVMLLPVDYTLLDPPELAGHLRAITERAGRAIGAFAGTDRA</sequence>
<keyword evidence="6" id="KW-1185">Reference proteome</keyword>
<dbReference type="Pfam" id="PF13280">
    <property type="entry name" value="WYL"/>
    <property type="match status" value="1"/>
</dbReference>
<dbReference type="PIRSF" id="PIRSF016838">
    <property type="entry name" value="PafC"/>
    <property type="match status" value="1"/>
</dbReference>
<dbReference type="RefSeq" id="WP_344897460.1">
    <property type="nucleotide sequence ID" value="NZ_BAAAWD010000010.1"/>
</dbReference>
<dbReference type="Proteomes" id="UP001499930">
    <property type="component" value="Unassembled WGS sequence"/>
</dbReference>
<accession>A0ABN3Y159</accession>
<keyword evidence="3" id="KW-0804">Transcription</keyword>
<dbReference type="InterPro" id="IPR026881">
    <property type="entry name" value="WYL_dom"/>
</dbReference>
<dbReference type="Pfam" id="PF08279">
    <property type="entry name" value="HTH_11"/>
    <property type="match status" value="1"/>
</dbReference>
<organism evidence="5 6">
    <name type="scientific">Streptosporangium longisporum</name>
    <dbReference type="NCBI Taxonomy" id="46187"/>
    <lineage>
        <taxon>Bacteria</taxon>
        <taxon>Bacillati</taxon>
        <taxon>Actinomycetota</taxon>
        <taxon>Actinomycetes</taxon>
        <taxon>Streptosporangiales</taxon>
        <taxon>Streptosporangiaceae</taxon>
        <taxon>Streptosporangium</taxon>
    </lineage>
</organism>
<dbReference type="InterPro" id="IPR013196">
    <property type="entry name" value="HTH_11"/>
</dbReference>
<evidence type="ECO:0000313" key="5">
    <source>
        <dbReference type="EMBL" id="GAA3013183.1"/>
    </source>
</evidence>
<dbReference type="InterPro" id="IPR036388">
    <property type="entry name" value="WH-like_DNA-bd_sf"/>
</dbReference>